<dbReference type="OrthoDB" id="3646048at2"/>
<organism evidence="6 7">
    <name type="scientific">Pedobacter ginsenosidimutans</name>
    <dbReference type="NCBI Taxonomy" id="687842"/>
    <lineage>
        <taxon>Bacteria</taxon>
        <taxon>Pseudomonadati</taxon>
        <taxon>Bacteroidota</taxon>
        <taxon>Sphingobacteriia</taxon>
        <taxon>Sphingobacteriales</taxon>
        <taxon>Sphingobacteriaceae</taxon>
        <taxon>Pedobacter</taxon>
    </lineage>
</organism>
<dbReference type="EMBL" id="LMZQ01000040">
    <property type="protein sequence ID" value="KRT13563.1"/>
    <property type="molecule type" value="Genomic_DNA"/>
</dbReference>
<protein>
    <submittedName>
        <fullName evidence="6">Folate hydrolase</fullName>
    </submittedName>
</protein>
<feature type="chain" id="PRO_5006665164" evidence="2">
    <location>
        <begin position="21"/>
        <end position="740"/>
    </location>
</feature>
<reference evidence="6 7" key="1">
    <citation type="submission" date="2015-11" db="EMBL/GenBank/DDBJ databases">
        <title>Sequence of Pedobacter ginsenosidimutans.</title>
        <authorList>
            <person name="Carson E."/>
            <person name="Keyser V."/>
            <person name="Newman J."/>
            <person name="Miller J."/>
        </authorList>
    </citation>
    <scope>NUCLEOTIDE SEQUENCE [LARGE SCALE GENOMIC DNA]</scope>
    <source>
        <strain evidence="6 7">KACC 14530</strain>
    </source>
</reference>
<dbReference type="Gene3D" id="3.40.630.10">
    <property type="entry name" value="Zn peptidases"/>
    <property type="match status" value="1"/>
</dbReference>
<feature type="domain" description="Transferrin receptor-like dimerisation" evidence="4">
    <location>
        <begin position="624"/>
        <end position="734"/>
    </location>
</feature>
<comment type="similarity">
    <text evidence="1">Belongs to the peptidase M28 family. M28B subfamily.</text>
</comment>
<feature type="domain" description="PA" evidence="3">
    <location>
        <begin position="150"/>
        <end position="231"/>
    </location>
</feature>
<dbReference type="SUPFAM" id="SSF53187">
    <property type="entry name" value="Zn-dependent exopeptidases"/>
    <property type="match status" value="1"/>
</dbReference>
<gene>
    <name evidence="6" type="ORF">ASU31_23915</name>
</gene>
<dbReference type="InterPro" id="IPR036757">
    <property type="entry name" value="TFR-like_dimer_dom_sf"/>
</dbReference>
<evidence type="ECO:0000259" key="4">
    <source>
        <dbReference type="Pfam" id="PF04253"/>
    </source>
</evidence>
<dbReference type="STRING" id="687842.ASU31_23915"/>
<dbReference type="Pfam" id="PF04253">
    <property type="entry name" value="TFR_dimer"/>
    <property type="match status" value="1"/>
</dbReference>
<evidence type="ECO:0000313" key="7">
    <source>
        <dbReference type="Proteomes" id="UP000051950"/>
    </source>
</evidence>
<comment type="caution">
    <text evidence="6">The sequence shown here is derived from an EMBL/GenBank/DDBJ whole genome shotgun (WGS) entry which is preliminary data.</text>
</comment>
<dbReference type="PANTHER" id="PTHR10404:SF46">
    <property type="entry name" value="VACUOLAR PROTEIN SORTING-ASSOCIATED PROTEIN 70"/>
    <property type="match status" value="1"/>
</dbReference>
<dbReference type="InterPro" id="IPR046450">
    <property type="entry name" value="PA_dom_sf"/>
</dbReference>
<dbReference type="GO" id="GO:0016787">
    <property type="term" value="F:hydrolase activity"/>
    <property type="evidence" value="ECO:0007669"/>
    <property type="project" value="UniProtKB-KW"/>
</dbReference>
<proteinExistence type="inferred from homology"/>
<dbReference type="RefSeq" id="WP_057934778.1">
    <property type="nucleotide sequence ID" value="NZ_LMZQ01000040.1"/>
</dbReference>
<accession>A0A0T5VI69</accession>
<evidence type="ECO:0000259" key="3">
    <source>
        <dbReference type="Pfam" id="PF02225"/>
    </source>
</evidence>
<feature type="domain" description="Peptidase M28" evidence="5">
    <location>
        <begin position="326"/>
        <end position="530"/>
    </location>
</feature>
<dbReference type="InterPro" id="IPR007484">
    <property type="entry name" value="Peptidase_M28"/>
</dbReference>
<dbReference type="InterPro" id="IPR007365">
    <property type="entry name" value="TFR-like_dimer_dom"/>
</dbReference>
<keyword evidence="6" id="KW-0378">Hydrolase</keyword>
<dbReference type="Gene3D" id="1.20.930.40">
    <property type="entry name" value="Transferrin receptor-like, dimerisation domain"/>
    <property type="match status" value="1"/>
</dbReference>
<dbReference type="AlphaFoldDB" id="A0A0T5VI69"/>
<dbReference type="Pfam" id="PF04389">
    <property type="entry name" value="Peptidase_M28"/>
    <property type="match status" value="1"/>
</dbReference>
<dbReference type="Gene3D" id="3.50.30.30">
    <property type="match status" value="1"/>
</dbReference>
<dbReference type="InterPro" id="IPR039373">
    <property type="entry name" value="Peptidase_M28B"/>
</dbReference>
<dbReference type="PANTHER" id="PTHR10404">
    <property type="entry name" value="N-ACETYLATED-ALPHA-LINKED ACIDIC DIPEPTIDASE"/>
    <property type="match status" value="1"/>
</dbReference>
<name>A0A0T5VI69_9SPHI</name>
<evidence type="ECO:0000259" key="5">
    <source>
        <dbReference type="Pfam" id="PF04389"/>
    </source>
</evidence>
<dbReference type="CDD" id="cd02121">
    <property type="entry name" value="PA_GCPII_like"/>
    <property type="match status" value="1"/>
</dbReference>
<feature type="signal peptide" evidence="2">
    <location>
        <begin position="1"/>
        <end position="20"/>
    </location>
</feature>
<dbReference type="InterPro" id="IPR003137">
    <property type="entry name" value="PA_domain"/>
</dbReference>
<dbReference type="SUPFAM" id="SSF47672">
    <property type="entry name" value="Transferrin receptor-like dimerisation domain"/>
    <property type="match status" value="1"/>
</dbReference>
<evidence type="ECO:0000256" key="1">
    <source>
        <dbReference type="ARBA" id="ARBA00005634"/>
    </source>
</evidence>
<dbReference type="Pfam" id="PF02225">
    <property type="entry name" value="PA"/>
    <property type="match status" value="1"/>
</dbReference>
<dbReference type="Proteomes" id="UP000051950">
    <property type="component" value="Unassembled WGS sequence"/>
</dbReference>
<dbReference type="FunFam" id="3.40.630.10:FF:000101">
    <property type="entry name" value="N-acetylated alpha-linked acidic dipeptidase like 1"/>
    <property type="match status" value="1"/>
</dbReference>
<evidence type="ECO:0000313" key="6">
    <source>
        <dbReference type="EMBL" id="KRT13563.1"/>
    </source>
</evidence>
<keyword evidence="7" id="KW-1185">Reference proteome</keyword>
<sequence length="740" mass="81171">MKKTFTFFTAIQLLWLPLLAQEKLSGFKIQNIPLQHDIEQKFDAGLNKENIGATIKELSANPHHLGAKGSKTVAESVLKKFKSYGWDAKIETYYVLFPTPKTRSVELLGSNKYSASLEEKVVKEDLSTAQQGQLPPYNAWSADGDVSAGLVFVNYGLPADYEKLERLGISVKGKIVIAKYGRSWRGTKPKIAYEHGAVGCIIYSDPKDDGFVKGDVYPQGAYKPEFAVQRGSVMDMVIYPGDPLTPGIGSTKDAKRLERGDAKTILKIPVQPISYHDALPLLAALKGQVVPTDWSGGLPVTYHIGDGSTLVRLNLAFNWDIVPAYNVVAKLEGSKFKNQWIIRGNHHDAWVNGAADPVSGLASLLEEAKSIGKLARAGIKPKRTLVYIAWDGEEQSLLGSTEWVEDHADELNSKAVAYINSDGNGRGFLEAGGSHALENFVSEISKDVKDPQVGANIFERWKANKAISTVSLTERKKIQDSQTLDLGALGTGSDYSAFLQHLGIPTLSLGFGGEDEGGEYHTNFDTYDNFVKFKDPDFEYGLALSQTAGRAVLRLANADVLPFNFSNLQAKIATYVTEVSTLAKQLREGAQSQNKLISNGAYQLANDPKENLKNPPVQVELPEFDFKALNLAVDSLKTASSKLNHTITATLASDTKADQLNNLLFQAEKQLLLQAGLPGRPWYRHSIYAPGLYTGYGVKTLPGVREAIEQYHAKEVQEQILVLTTSILKLTQFLNQTNHP</sequence>
<dbReference type="SUPFAM" id="SSF52025">
    <property type="entry name" value="PA domain"/>
    <property type="match status" value="1"/>
</dbReference>
<evidence type="ECO:0000256" key="2">
    <source>
        <dbReference type="SAM" id="SignalP"/>
    </source>
</evidence>
<keyword evidence="2" id="KW-0732">Signal</keyword>